<dbReference type="AlphaFoldDB" id="A0A655BQV8"/>
<dbReference type="Proteomes" id="UP000042394">
    <property type="component" value="Unassembled WGS sequence"/>
</dbReference>
<name>A0A655BQV8_SALET</name>
<proteinExistence type="predicted"/>
<evidence type="ECO:0000313" key="2">
    <source>
        <dbReference type="Proteomes" id="UP000042394"/>
    </source>
</evidence>
<gene>
    <name evidence="1" type="ORF">ERS008207_00658</name>
</gene>
<accession>A0A655BQV8</accession>
<organism evidence="1 2">
    <name type="scientific">Salmonella enterica subsp. enterica serovar Bovismorbificans</name>
    <dbReference type="NCBI Taxonomy" id="58097"/>
    <lineage>
        <taxon>Bacteria</taxon>
        <taxon>Pseudomonadati</taxon>
        <taxon>Pseudomonadota</taxon>
        <taxon>Gammaproteobacteria</taxon>
        <taxon>Enterobacterales</taxon>
        <taxon>Enterobacteriaceae</taxon>
        <taxon>Salmonella</taxon>
    </lineage>
</organism>
<reference evidence="1 2" key="1">
    <citation type="submission" date="2015-03" db="EMBL/GenBank/DDBJ databases">
        <authorList>
            <consortium name="Pathogen Informatics"/>
        </authorList>
    </citation>
    <scope>NUCLEOTIDE SEQUENCE [LARGE SCALE GENOMIC DNA]</scope>
    <source>
        <strain evidence="1 2">D4891</strain>
    </source>
</reference>
<protein>
    <submittedName>
        <fullName evidence="1">Uncharacterized protein</fullName>
    </submittedName>
</protein>
<dbReference type="EMBL" id="CQPD01000004">
    <property type="protein sequence ID" value="CNT70095.1"/>
    <property type="molecule type" value="Genomic_DNA"/>
</dbReference>
<sequence>MTHVNGIGICRTRRDVSDLTLAVFTADRELTDRVLRCVHVVGGVVSLCAASGLRTITHCNTVCMIGACVRTDSNTVDGISHHQCIQTNTNTCISIDDGLRTHCQ</sequence>
<evidence type="ECO:0000313" key="1">
    <source>
        <dbReference type="EMBL" id="CNT70095.1"/>
    </source>
</evidence>